<keyword evidence="2" id="KW-0472">Membrane</keyword>
<comment type="caution">
    <text evidence="3">The sequence shown here is derived from an EMBL/GenBank/DDBJ whole genome shotgun (WGS) entry which is preliminary data.</text>
</comment>
<organism evidence="3 4">
    <name type="scientific">Rhizocola hellebori</name>
    <dbReference type="NCBI Taxonomy" id="1392758"/>
    <lineage>
        <taxon>Bacteria</taxon>
        <taxon>Bacillati</taxon>
        <taxon>Actinomycetota</taxon>
        <taxon>Actinomycetes</taxon>
        <taxon>Micromonosporales</taxon>
        <taxon>Micromonosporaceae</taxon>
        <taxon>Rhizocola</taxon>
    </lineage>
</organism>
<keyword evidence="2" id="KW-0812">Transmembrane</keyword>
<dbReference type="EMBL" id="BONY01000063">
    <property type="protein sequence ID" value="GIH09221.1"/>
    <property type="molecule type" value="Genomic_DNA"/>
</dbReference>
<keyword evidence="4" id="KW-1185">Reference proteome</keyword>
<sequence length="578" mass="63386">MVLSASRPVDQQEPAPAPDHQQRVSKRADFYAAGAFLAMGLFVTARLWRDLGHRRVEINSDHSQFIWFLRHAVRVVTEGVDPFYTHLLNAPDGVNLMANTAALGLTLPMVPITMIFGPEVSFALLLMLGLSATAFGWYWVFSRHLVSSRFAAAVGGGFCGFAPGMISHANGHINWTAQFLVPFLVLAALRLRTWKDGIPLGLLVLYQVFINEEVLLYTALALAVFMGAYAWMTKTSIRRVLPGLAVAAAMLVPLLAYPLYRQFFGDQTYSGLPESVAHYRADLASFPAYSQLSVGGNAANSRLSWNISEENTFFGWPLLLLMAGVVIWLWQQALVKAMAITAGVFFVLSLGSNLMIGRRGTGIPLPWVLLERVPLLGHVLVVRFALVLIPIFGALLALTVTLVQKMPDPRFRRLSALILVAVLVPILPVPIPVRGQSAAPAFITEGVWRDWVPAGRTIVAVPVTTEEFPSAMEWQRDAGDFPLAGGYFLGPGGQGGRARFGPAPRPTASLIRDVYKTGLVPVVTAQMQQDLREDAAFWHAGALVLPDKTLRGTELRRLIDQLAGPGWHVRDVTVWQLE</sequence>
<accession>A0A8J3VKM4</accession>
<feature type="transmembrane region" description="Helical" evidence="2">
    <location>
        <begin position="175"/>
        <end position="194"/>
    </location>
</feature>
<proteinExistence type="predicted"/>
<name>A0A8J3VKM4_9ACTN</name>
<gene>
    <name evidence="3" type="ORF">Rhe02_72880</name>
</gene>
<keyword evidence="2" id="KW-1133">Transmembrane helix</keyword>
<feature type="transmembrane region" description="Helical" evidence="2">
    <location>
        <begin position="414"/>
        <end position="433"/>
    </location>
</feature>
<dbReference type="AlphaFoldDB" id="A0A8J3VKM4"/>
<evidence type="ECO:0000256" key="1">
    <source>
        <dbReference type="SAM" id="MobiDB-lite"/>
    </source>
</evidence>
<feature type="transmembrane region" description="Helical" evidence="2">
    <location>
        <begin position="96"/>
        <end position="116"/>
    </location>
</feature>
<feature type="transmembrane region" description="Helical" evidence="2">
    <location>
        <begin position="337"/>
        <end position="356"/>
    </location>
</feature>
<reference evidence="3" key="1">
    <citation type="submission" date="2021-01" db="EMBL/GenBank/DDBJ databases">
        <title>Whole genome shotgun sequence of Rhizocola hellebori NBRC 109834.</title>
        <authorList>
            <person name="Komaki H."/>
            <person name="Tamura T."/>
        </authorList>
    </citation>
    <scope>NUCLEOTIDE SEQUENCE</scope>
    <source>
        <strain evidence="3">NBRC 109834</strain>
    </source>
</reference>
<feature type="transmembrane region" description="Helical" evidence="2">
    <location>
        <begin position="30"/>
        <end position="48"/>
    </location>
</feature>
<keyword evidence="3" id="KW-0808">Transferase</keyword>
<feature type="transmembrane region" description="Helical" evidence="2">
    <location>
        <begin position="313"/>
        <end position="330"/>
    </location>
</feature>
<feature type="transmembrane region" description="Helical" evidence="2">
    <location>
        <begin position="122"/>
        <end position="141"/>
    </location>
</feature>
<feature type="transmembrane region" description="Helical" evidence="2">
    <location>
        <begin position="240"/>
        <end position="260"/>
    </location>
</feature>
<evidence type="ECO:0000313" key="4">
    <source>
        <dbReference type="Proteomes" id="UP000612899"/>
    </source>
</evidence>
<feature type="transmembrane region" description="Helical" evidence="2">
    <location>
        <begin position="376"/>
        <end position="402"/>
    </location>
</feature>
<feature type="region of interest" description="Disordered" evidence="1">
    <location>
        <begin position="1"/>
        <end position="23"/>
    </location>
</feature>
<dbReference type="RefSeq" id="WP_203912950.1">
    <property type="nucleotide sequence ID" value="NZ_BONY01000063.1"/>
</dbReference>
<protein>
    <submittedName>
        <fullName evidence="3">Glycosyl transferase</fullName>
    </submittedName>
</protein>
<dbReference type="GO" id="GO:0016740">
    <property type="term" value="F:transferase activity"/>
    <property type="evidence" value="ECO:0007669"/>
    <property type="project" value="UniProtKB-KW"/>
</dbReference>
<feature type="transmembrane region" description="Helical" evidence="2">
    <location>
        <begin position="214"/>
        <end position="233"/>
    </location>
</feature>
<evidence type="ECO:0000313" key="3">
    <source>
        <dbReference type="EMBL" id="GIH09221.1"/>
    </source>
</evidence>
<dbReference type="Proteomes" id="UP000612899">
    <property type="component" value="Unassembled WGS sequence"/>
</dbReference>
<evidence type="ECO:0000256" key="2">
    <source>
        <dbReference type="SAM" id="Phobius"/>
    </source>
</evidence>